<sequence length="495" mass="54773">MGPSSAAEIMVVDTERDRDDNENQYPELVEFEDPDDPTHPLNWSVPWKSWITFVVAILNLIGTVASSIFETGNHQFMKHFMKHFNISDEVAVLGTSLFLVGYIFGFLTFGPLSERFGRKWPMLLGIAISSIFDIMPATGTSVAAVLIGRFFGGFFGVAPVGIFGGIMSDIWPMRHRGIAMALAVSFVFSGPTFGPVFGGFVMGDKNLDWRWNMWVVIIVGLAASAICAVTFPETYPATILRSKARRLQKKTKNPNIKTAADKEALTMDTIVRVYMIRPFWLFTTQPILALLTIYQSFVYGVLFLFYQTYPVAFGDNRGWSMTLRYLPLMAIITGVFLGSLGIVLHNQLYFRHHCQAPDGTFIPESRLPPMIVGGIMVPIGMFWFAWAATPAVSWGSSICASLVIGCGMYLIFIQGFNYIVDCYTSMANSAMGVNGSMRSVFGAVFPLFANQMVQALGVARTVTVLGGLSVALVPVPIVFWYRGDRIRAWSSAKVV</sequence>
<dbReference type="AlphaFoldDB" id="A0A9W9FVV2"/>
<evidence type="ECO:0000256" key="1">
    <source>
        <dbReference type="ARBA" id="ARBA00004141"/>
    </source>
</evidence>
<dbReference type="InterPro" id="IPR020846">
    <property type="entry name" value="MFS_dom"/>
</dbReference>
<feature type="transmembrane region" description="Helical" evidence="6">
    <location>
        <begin position="461"/>
        <end position="481"/>
    </location>
</feature>
<dbReference type="PANTHER" id="PTHR23502:SF156">
    <property type="entry name" value="TRANSPORTER, PUTATIVE (AFU_ORTHOLOGUE AFUA_5G00420)-RELATED"/>
    <property type="match status" value="1"/>
</dbReference>
<dbReference type="SUPFAM" id="SSF103473">
    <property type="entry name" value="MFS general substrate transporter"/>
    <property type="match status" value="1"/>
</dbReference>
<dbReference type="GO" id="GO:0005886">
    <property type="term" value="C:plasma membrane"/>
    <property type="evidence" value="ECO:0007669"/>
    <property type="project" value="TreeGrafter"/>
</dbReference>
<evidence type="ECO:0000256" key="3">
    <source>
        <dbReference type="ARBA" id="ARBA00022989"/>
    </source>
</evidence>
<feature type="transmembrane region" description="Helical" evidence="6">
    <location>
        <begin position="325"/>
        <end position="346"/>
    </location>
</feature>
<keyword evidence="2 6" id="KW-0812">Transmembrane</keyword>
<keyword evidence="3 6" id="KW-1133">Transmembrane helix</keyword>
<feature type="transmembrane region" description="Helical" evidence="6">
    <location>
        <begin position="213"/>
        <end position="240"/>
    </location>
</feature>
<evidence type="ECO:0000256" key="2">
    <source>
        <dbReference type="ARBA" id="ARBA00022692"/>
    </source>
</evidence>
<feature type="transmembrane region" description="Helical" evidence="6">
    <location>
        <begin position="178"/>
        <end position="201"/>
    </location>
</feature>
<evidence type="ECO:0000256" key="4">
    <source>
        <dbReference type="ARBA" id="ARBA00023136"/>
    </source>
</evidence>
<name>A0A9W9FVV2_9EURO</name>
<evidence type="ECO:0000256" key="6">
    <source>
        <dbReference type="SAM" id="Phobius"/>
    </source>
</evidence>
<proteinExistence type="predicted"/>
<reference evidence="8" key="2">
    <citation type="journal article" date="2023" name="IMA Fungus">
        <title>Comparative genomic study of the Penicillium genus elucidates a diverse pangenome and 15 lateral gene transfer events.</title>
        <authorList>
            <person name="Petersen C."/>
            <person name="Sorensen T."/>
            <person name="Nielsen M.R."/>
            <person name="Sondergaard T.E."/>
            <person name="Sorensen J.L."/>
            <person name="Fitzpatrick D.A."/>
            <person name="Frisvad J.C."/>
            <person name="Nielsen K.L."/>
        </authorList>
    </citation>
    <scope>NUCLEOTIDE SEQUENCE</scope>
    <source>
        <strain evidence="8">IBT 30069</strain>
    </source>
</reference>
<comment type="caution">
    <text evidence="8">The sequence shown here is derived from an EMBL/GenBank/DDBJ whole genome shotgun (WGS) entry which is preliminary data.</text>
</comment>
<feature type="transmembrane region" description="Helical" evidence="6">
    <location>
        <begin position="431"/>
        <end position="449"/>
    </location>
</feature>
<evidence type="ECO:0000256" key="5">
    <source>
        <dbReference type="SAM" id="MobiDB-lite"/>
    </source>
</evidence>
<dbReference type="InterPro" id="IPR011701">
    <property type="entry name" value="MFS"/>
</dbReference>
<evidence type="ECO:0000313" key="8">
    <source>
        <dbReference type="EMBL" id="KAJ5107394.1"/>
    </source>
</evidence>
<dbReference type="Proteomes" id="UP001149165">
    <property type="component" value="Unassembled WGS sequence"/>
</dbReference>
<evidence type="ECO:0000313" key="9">
    <source>
        <dbReference type="Proteomes" id="UP001149165"/>
    </source>
</evidence>
<feature type="transmembrane region" description="Helical" evidence="6">
    <location>
        <begin position="279"/>
        <end position="305"/>
    </location>
</feature>
<comment type="subcellular location">
    <subcellularLocation>
        <location evidence="1">Membrane</location>
        <topology evidence="1">Multi-pass membrane protein</topology>
    </subcellularLocation>
</comment>
<feature type="region of interest" description="Disordered" evidence="5">
    <location>
        <begin position="1"/>
        <end position="22"/>
    </location>
</feature>
<keyword evidence="9" id="KW-1185">Reference proteome</keyword>
<dbReference type="GO" id="GO:0022857">
    <property type="term" value="F:transmembrane transporter activity"/>
    <property type="evidence" value="ECO:0007669"/>
    <property type="project" value="InterPro"/>
</dbReference>
<feature type="transmembrane region" description="Helical" evidence="6">
    <location>
        <begin position="142"/>
        <end position="166"/>
    </location>
</feature>
<dbReference type="EMBL" id="JAPQKH010000003">
    <property type="protein sequence ID" value="KAJ5107394.1"/>
    <property type="molecule type" value="Genomic_DNA"/>
</dbReference>
<feature type="transmembrane region" description="Helical" evidence="6">
    <location>
        <begin position="90"/>
        <end position="112"/>
    </location>
</feature>
<accession>A0A9W9FVV2</accession>
<dbReference type="FunFam" id="1.20.1250.20:FF:000011">
    <property type="entry name" value="MFS multidrug transporter, putative"/>
    <property type="match status" value="1"/>
</dbReference>
<dbReference type="OrthoDB" id="446368at2759"/>
<gene>
    <name evidence="8" type="ORF">N7456_004069</name>
</gene>
<protein>
    <recommendedName>
        <fullName evidence="7">Major facilitator superfamily (MFS) profile domain-containing protein</fullName>
    </recommendedName>
</protein>
<feature type="transmembrane region" description="Helical" evidence="6">
    <location>
        <begin position="394"/>
        <end position="419"/>
    </location>
</feature>
<organism evidence="8 9">
    <name type="scientific">Penicillium angulare</name>
    <dbReference type="NCBI Taxonomy" id="116970"/>
    <lineage>
        <taxon>Eukaryota</taxon>
        <taxon>Fungi</taxon>
        <taxon>Dikarya</taxon>
        <taxon>Ascomycota</taxon>
        <taxon>Pezizomycotina</taxon>
        <taxon>Eurotiomycetes</taxon>
        <taxon>Eurotiomycetidae</taxon>
        <taxon>Eurotiales</taxon>
        <taxon>Aspergillaceae</taxon>
        <taxon>Penicillium</taxon>
    </lineage>
</organism>
<feature type="transmembrane region" description="Helical" evidence="6">
    <location>
        <begin position="367"/>
        <end position="388"/>
    </location>
</feature>
<dbReference type="Pfam" id="PF07690">
    <property type="entry name" value="MFS_1"/>
    <property type="match status" value="1"/>
</dbReference>
<evidence type="ECO:0000259" key="7">
    <source>
        <dbReference type="PROSITE" id="PS50850"/>
    </source>
</evidence>
<dbReference type="InterPro" id="IPR036259">
    <property type="entry name" value="MFS_trans_sf"/>
</dbReference>
<feature type="domain" description="Major facilitator superfamily (MFS) profile" evidence="7">
    <location>
        <begin position="51"/>
        <end position="495"/>
    </location>
</feature>
<dbReference type="Gene3D" id="1.20.1250.20">
    <property type="entry name" value="MFS general substrate transporter like domains"/>
    <property type="match status" value="1"/>
</dbReference>
<reference evidence="8" key="1">
    <citation type="submission" date="2022-11" db="EMBL/GenBank/DDBJ databases">
        <authorList>
            <person name="Petersen C."/>
        </authorList>
    </citation>
    <scope>NUCLEOTIDE SEQUENCE</scope>
    <source>
        <strain evidence="8">IBT 30069</strain>
    </source>
</reference>
<feature type="transmembrane region" description="Helical" evidence="6">
    <location>
        <begin position="50"/>
        <end position="69"/>
    </location>
</feature>
<dbReference type="PROSITE" id="PS50850">
    <property type="entry name" value="MFS"/>
    <property type="match status" value="1"/>
</dbReference>
<dbReference type="PANTHER" id="PTHR23502">
    <property type="entry name" value="MAJOR FACILITATOR SUPERFAMILY"/>
    <property type="match status" value="1"/>
</dbReference>
<keyword evidence="4 6" id="KW-0472">Membrane</keyword>